<name>A0A7C5LTT8_9PROT</name>
<dbReference type="Pfam" id="PF00990">
    <property type="entry name" value="GGDEF"/>
    <property type="match status" value="1"/>
</dbReference>
<dbReference type="Gene3D" id="3.30.70.270">
    <property type="match status" value="1"/>
</dbReference>
<dbReference type="SUPFAM" id="SSF52172">
    <property type="entry name" value="CheY-like"/>
    <property type="match status" value="1"/>
</dbReference>
<dbReference type="Gene3D" id="3.40.50.2300">
    <property type="match status" value="1"/>
</dbReference>
<dbReference type="InterPro" id="IPR043128">
    <property type="entry name" value="Rev_trsase/Diguanyl_cyclase"/>
</dbReference>
<gene>
    <name evidence="2" type="ORF">ENJ42_00295</name>
</gene>
<evidence type="ECO:0000313" key="2">
    <source>
        <dbReference type="EMBL" id="HHL42030.1"/>
    </source>
</evidence>
<comment type="caution">
    <text evidence="2">The sequence shown here is derived from an EMBL/GenBank/DDBJ whole genome shotgun (WGS) entry which is preliminary data.</text>
</comment>
<accession>A0A7C5LTT8</accession>
<dbReference type="InterPro" id="IPR011006">
    <property type="entry name" value="CheY-like_superfamily"/>
</dbReference>
<protein>
    <submittedName>
        <fullName evidence="2">Diguanylate cyclase</fullName>
    </submittedName>
</protein>
<evidence type="ECO:0000259" key="1">
    <source>
        <dbReference type="Pfam" id="PF00990"/>
    </source>
</evidence>
<dbReference type="SUPFAM" id="SSF55073">
    <property type="entry name" value="Nucleotide cyclase"/>
    <property type="match status" value="1"/>
</dbReference>
<reference evidence="2" key="1">
    <citation type="journal article" date="2020" name="mSystems">
        <title>Genome- and Community-Level Interaction Insights into Carbon Utilization and Element Cycling Functions of Hydrothermarchaeota in Hydrothermal Sediment.</title>
        <authorList>
            <person name="Zhou Z."/>
            <person name="Liu Y."/>
            <person name="Xu W."/>
            <person name="Pan J."/>
            <person name="Luo Z.H."/>
            <person name="Li M."/>
        </authorList>
    </citation>
    <scope>NUCLEOTIDE SEQUENCE [LARGE SCALE GENOMIC DNA]</scope>
    <source>
        <strain evidence="2">HyVt-485</strain>
    </source>
</reference>
<feature type="domain" description="GGDEF" evidence="1">
    <location>
        <begin position="291"/>
        <end position="416"/>
    </location>
</feature>
<dbReference type="AlphaFoldDB" id="A0A7C5LTT8"/>
<organism evidence="2">
    <name type="scientific">Hellea balneolensis</name>
    <dbReference type="NCBI Taxonomy" id="287478"/>
    <lineage>
        <taxon>Bacteria</taxon>
        <taxon>Pseudomonadati</taxon>
        <taxon>Pseudomonadota</taxon>
        <taxon>Alphaproteobacteria</taxon>
        <taxon>Maricaulales</taxon>
        <taxon>Robiginitomaculaceae</taxon>
        <taxon>Hellea</taxon>
    </lineage>
</organism>
<dbReference type="Proteomes" id="UP000885830">
    <property type="component" value="Unassembled WGS sequence"/>
</dbReference>
<dbReference type="EMBL" id="DRMJ01000016">
    <property type="protein sequence ID" value="HHL42030.1"/>
    <property type="molecule type" value="Genomic_DNA"/>
</dbReference>
<proteinExistence type="predicted"/>
<dbReference type="InterPro" id="IPR029787">
    <property type="entry name" value="Nucleotide_cyclase"/>
</dbReference>
<dbReference type="InterPro" id="IPR000160">
    <property type="entry name" value="GGDEF_dom"/>
</dbReference>
<sequence length="426" mass="48023">MTHQKYVLYLHEDDNVDSTLEQAFLTRGFQVHSCHLNDFNAQNLAKVAPVGILANINPDNLRFVDDIQAVFDHYQRPDIPVLGLLSSTLPVEVNIFDSVLLAPAYPEQIILRLQGLIRLRSMEQEINLRLTTLREDFGIQPDLPKAKDPTRFNILFIGKATPEFMVIINALQKRNVNVVAAFTSFTAFEYLYEQTFDAVVMNGLGTIEPAKTIIETMRKNAKLYHVPTLMIVDPKSFSEHDAMFLKGLNDFLDAGSNPEEISSRIIEQANFYRLHDRLKLDFGALGNDECLDAGTSLYNRAFFNAHLARLNQFCSQNQQPLSLSLIRIKPKKGKSPAHLGDAYEQIGAMLKNLLRMQDTVARLEPNVFAVAFPGQDTEELKPVADRLASVLRCASLTSYQDGHPIHFDIEITLNSLNQAERKSHVA</sequence>